<evidence type="ECO:0000313" key="4">
    <source>
        <dbReference type="Proteomes" id="UP000436522"/>
    </source>
</evidence>
<dbReference type="AlphaFoldDB" id="A0A640VRN0"/>
<proteinExistence type="inferred from homology"/>
<evidence type="ECO:0000313" key="3">
    <source>
        <dbReference type="EMBL" id="GFE51048.1"/>
    </source>
</evidence>
<keyword evidence="2" id="KW-0560">Oxidoreductase</keyword>
<dbReference type="PRINTS" id="PR00081">
    <property type="entry name" value="GDHRDH"/>
</dbReference>
<keyword evidence="4" id="KW-1185">Reference proteome</keyword>
<dbReference type="Pfam" id="PF13561">
    <property type="entry name" value="adh_short_C2"/>
    <property type="match status" value="1"/>
</dbReference>
<evidence type="ECO:0000256" key="1">
    <source>
        <dbReference type="ARBA" id="ARBA00006484"/>
    </source>
</evidence>
<dbReference type="InterPro" id="IPR036291">
    <property type="entry name" value="NAD(P)-bd_dom_sf"/>
</dbReference>
<name>A0A640VRN0_9RHOB</name>
<dbReference type="PANTHER" id="PTHR42760:SF133">
    <property type="entry name" value="3-OXOACYL-[ACYL-CARRIER-PROTEIN] REDUCTASE"/>
    <property type="match status" value="1"/>
</dbReference>
<protein>
    <submittedName>
        <fullName evidence="3">Short-chain dehydrogenase</fullName>
    </submittedName>
</protein>
<dbReference type="EMBL" id="BLIV01000005">
    <property type="protein sequence ID" value="GFE51048.1"/>
    <property type="molecule type" value="Genomic_DNA"/>
</dbReference>
<comment type="similarity">
    <text evidence="1">Belongs to the short-chain dehydrogenases/reductases (SDR) family.</text>
</comment>
<dbReference type="InterPro" id="IPR002347">
    <property type="entry name" value="SDR_fam"/>
</dbReference>
<organism evidence="3 4">
    <name type="scientific">Roseobacter cerasinus</name>
    <dbReference type="NCBI Taxonomy" id="2602289"/>
    <lineage>
        <taxon>Bacteria</taxon>
        <taxon>Pseudomonadati</taxon>
        <taxon>Pseudomonadota</taxon>
        <taxon>Alphaproteobacteria</taxon>
        <taxon>Rhodobacterales</taxon>
        <taxon>Roseobacteraceae</taxon>
        <taxon>Roseobacter</taxon>
    </lineage>
</organism>
<dbReference type="OrthoDB" id="9806974at2"/>
<sequence>MKSIQALADLSGRKALVTGGAGHIGLAAAEALLELGAEVILLDLPTPRLEECTAMLRDVHGNRVEALGGDLKDADLPDVIAENLKETEGTLGILVNNAAFVGTSDLEGWVTRFEDQSVDTWNQAMQVNLTAPFALVQALAKPLRESGHGSVINLGSLYGVLGPDLSLYDGTPMGNPAAYAASKGGLIQLTRWLSTVLAPEVRVNAISPGGISRGQPDVFVDRYTARTPLERMGREEDLKGAIAYLASDLSAYVTGQNLMVDGGWSAW</sequence>
<accession>A0A640VRN0</accession>
<dbReference type="GO" id="GO:0016616">
    <property type="term" value="F:oxidoreductase activity, acting on the CH-OH group of donors, NAD or NADP as acceptor"/>
    <property type="evidence" value="ECO:0007669"/>
    <property type="project" value="TreeGrafter"/>
</dbReference>
<dbReference type="FunFam" id="3.40.50.720:FF:000084">
    <property type="entry name" value="Short-chain dehydrogenase reductase"/>
    <property type="match status" value="1"/>
</dbReference>
<dbReference type="SUPFAM" id="SSF51735">
    <property type="entry name" value="NAD(P)-binding Rossmann-fold domains"/>
    <property type="match status" value="1"/>
</dbReference>
<gene>
    <name evidence="3" type="ORF">So717_28010</name>
</gene>
<dbReference type="PRINTS" id="PR00080">
    <property type="entry name" value="SDRFAMILY"/>
</dbReference>
<comment type="caution">
    <text evidence="3">The sequence shown here is derived from an EMBL/GenBank/DDBJ whole genome shotgun (WGS) entry which is preliminary data.</text>
</comment>
<dbReference type="Proteomes" id="UP000436522">
    <property type="component" value="Unassembled WGS sequence"/>
</dbReference>
<evidence type="ECO:0000256" key="2">
    <source>
        <dbReference type="ARBA" id="ARBA00023002"/>
    </source>
</evidence>
<reference evidence="3 4" key="1">
    <citation type="submission" date="2019-12" db="EMBL/GenBank/DDBJ databases">
        <title>Roseobacter cerasinus sp. nov., isolated from seawater around aquaculture.</title>
        <authorList>
            <person name="Muramatsu S."/>
            <person name="Takabe Y."/>
            <person name="Mori K."/>
            <person name="Takaichi S."/>
            <person name="Hanada S."/>
        </authorList>
    </citation>
    <scope>NUCLEOTIDE SEQUENCE [LARGE SCALE GENOMIC DNA]</scope>
    <source>
        <strain evidence="3 4">AI77</strain>
    </source>
</reference>
<dbReference type="RefSeq" id="WP_159978387.1">
    <property type="nucleotide sequence ID" value="NZ_BLIV01000005.1"/>
</dbReference>
<dbReference type="Gene3D" id="3.40.50.720">
    <property type="entry name" value="NAD(P)-binding Rossmann-like Domain"/>
    <property type="match status" value="1"/>
</dbReference>
<dbReference type="PANTHER" id="PTHR42760">
    <property type="entry name" value="SHORT-CHAIN DEHYDROGENASES/REDUCTASES FAMILY MEMBER"/>
    <property type="match status" value="1"/>
</dbReference>